<dbReference type="PANTHER" id="PTHR35498:SF1">
    <property type="entry name" value="LOW PSII ACCUMULATION-LIKE PROTEIN"/>
    <property type="match status" value="1"/>
</dbReference>
<sequence>AVPKAIPWLYDDHPKPVRYTKRSAVTGPPVLGFSTLQSIYTVKSGHDRGGATSLRYQAALIFTANTLPNASDSPAKSMASAFLLLPKQHSAILAGEHIRRSQLPVLPTIKPKSCLSLSSSTAQDKERSSNSLSYSSNVLLSRFHWSGGLGGLIATTQLIAALANPSKAAALPEIAKGLAIDIGAISIFAFLYFRENTAKNAQLARLSREESLSNLKLRVDQKKTISLNALRGIARLSFRLSEPFTEGLLERGVLVVPFATDGVSPAFEFEENEDTKEIIGKRKGLWQLSPVYVTEWSKWLDEQKKLANISPDSPVYLSLRMDGRVRGSGVGNPPWNAFVAQLPPVKGIWSGVLDGMDGRDSPPLETRTYGKDGSKIGYFKINFTGAVFEEDQAAGERGICKEKILRLGNHAAVIYCGGHLIDLQLQGFHDEMN</sequence>
<dbReference type="Proteomes" id="UP001188597">
    <property type="component" value="Unassembled WGS sequence"/>
</dbReference>
<dbReference type="EMBL" id="JAVXUP010000279">
    <property type="protein sequence ID" value="KAK3032180.1"/>
    <property type="molecule type" value="Genomic_DNA"/>
</dbReference>
<reference evidence="1" key="1">
    <citation type="submission" date="2022-12" db="EMBL/GenBank/DDBJ databases">
        <title>Draft genome assemblies for two species of Escallonia (Escalloniales).</title>
        <authorList>
            <person name="Chanderbali A."/>
            <person name="Dervinis C."/>
            <person name="Anghel I."/>
            <person name="Soltis D."/>
            <person name="Soltis P."/>
            <person name="Zapata F."/>
        </authorList>
    </citation>
    <scope>NUCLEOTIDE SEQUENCE</scope>
    <source>
        <strain evidence="1">UCBG64.0493</strain>
        <tissue evidence="1">Leaf</tissue>
    </source>
</reference>
<protein>
    <submittedName>
        <fullName evidence="1">Uncharacterized protein</fullName>
    </submittedName>
</protein>
<organism evidence="1 2">
    <name type="scientific">Escallonia herrerae</name>
    <dbReference type="NCBI Taxonomy" id="1293975"/>
    <lineage>
        <taxon>Eukaryota</taxon>
        <taxon>Viridiplantae</taxon>
        <taxon>Streptophyta</taxon>
        <taxon>Embryophyta</taxon>
        <taxon>Tracheophyta</taxon>
        <taxon>Spermatophyta</taxon>
        <taxon>Magnoliopsida</taxon>
        <taxon>eudicotyledons</taxon>
        <taxon>Gunneridae</taxon>
        <taxon>Pentapetalae</taxon>
        <taxon>asterids</taxon>
        <taxon>campanulids</taxon>
        <taxon>Escalloniales</taxon>
        <taxon>Escalloniaceae</taxon>
        <taxon>Escallonia</taxon>
    </lineage>
</organism>
<name>A0AA88X4D1_9ASTE</name>
<evidence type="ECO:0000313" key="2">
    <source>
        <dbReference type="Proteomes" id="UP001188597"/>
    </source>
</evidence>
<keyword evidence="2" id="KW-1185">Reference proteome</keyword>
<comment type="caution">
    <text evidence="1">The sequence shown here is derived from an EMBL/GenBank/DDBJ whole genome shotgun (WGS) entry which is preliminary data.</text>
</comment>
<proteinExistence type="predicted"/>
<dbReference type="Pfam" id="PF11998">
    <property type="entry name" value="DUF3493"/>
    <property type="match status" value="1"/>
</dbReference>
<gene>
    <name evidence="1" type="ORF">RJ639_035005</name>
</gene>
<dbReference type="AlphaFoldDB" id="A0AA88X4D1"/>
<feature type="non-terminal residue" evidence="1">
    <location>
        <position position="433"/>
    </location>
</feature>
<evidence type="ECO:0000313" key="1">
    <source>
        <dbReference type="EMBL" id="KAK3032180.1"/>
    </source>
</evidence>
<dbReference type="InterPro" id="IPR021883">
    <property type="entry name" value="LPA1-like"/>
</dbReference>
<accession>A0AA88X4D1</accession>
<dbReference type="PANTHER" id="PTHR35498">
    <property type="entry name" value="PROTEIN LOW PSII ACCUMULATION 1, CHLOROPLASTIC"/>
    <property type="match status" value="1"/>
</dbReference>